<sequence length="640" mass="68314">MIGKVLRGHSVGGLLRYLYSESPAQQGELGGRSRHENPHLVGAWDETVWSLPELEPAVRAASRDFIPLTALLEAPLARAQVGREAEPVYHLILRNHADDRVLTDAEWGEIARDTLDRVGVAPAGDDGAGRWIAVRHADDHIHIVATLARQDGARIWPRNDYYRVREACLAAEERYGLSVRTADGNRTADPRASRAEQEKAVRVGRPEPARETLRRLVRTAAAGSESIEEFVARVGASGGVVHLRESQRNPGQVTGYAVGLHTDTDRTGRPILYSGGKLAADLSLPKLLARWGSDPSTSPHTVRAEDLRARVRAAADRASGVEEFFSLLSQDGMLVRRRESQQHPGQLTGYAVALDDGSGDPVFHGGGRLAADLTLPRLSACWGGQEPDAGGTAATGPAGATAPSEPVQPTRRQRGGRVSLSAEERRRVLEQAATAARDAVEQMRGNAGGDPRLDADTAWAAADYLASAARVVEGPAGGSLTRAAGMFTRAAREPYGRVPEPSTAGHGLRLAARAMTAAQRVARDDTRQVLQLLAQMAALADAITRLRETQQRAEQAAAAREAADLVRGDYYQRAAAAPAAAYSHAAAVPDEQAAAARAAGEPAGAGADATTRRPGRPRLPTLDPKAMPQPKRQPGQRRTD</sequence>
<dbReference type="Proteomes" id="UP000281955">
    <property type="component" value="Unassembled WGS sequence"/>
</dbReference>
<name>A0A420XUZ8_9ACTN</name>
<proteinExistence type="predicted"/>
<feature type="region of interest" description="Disordered" evidence="1">
    <location>
        <begin position="384"/>
        <end position="421"/>
    </location>
</feature>
<evidence type="ECO:0000313" key="4">
    <source>
        <dbReference type="Proteomes" id="UP000281955"/>
    </source>
</evidence>
<feature type="compositionally biased region" description="Low complexity" evidence="1">
    <location>
        <begin position="591"/>
        <end position="609"/>
    </location>
</feature>
<dbReference type="InterPro" id="IPR005094">
    <property type="entry name" value="Endonuclease_MobA/VirD2"/>
</dbReference>
<dbReference type="EMBL" id="RBWV01000003">
    <property type="protein sequence ID" value="RKS80665.1"/>
    <property type="molecule type" value="Genomic_DNA"/>
</dbReference>
<evidence type="ECO:0000259" key="2">
    <source>
        <dbReference type="Pfam" id="PF03432"/>
    </source>
</evidence>
<accession>A0A420XUZ8</accession>
<comment type="caution">
    <text evidence="3">The sequence shown here is derived from an EMBL/GenBank/DDBJ whole genome shotgun (WGS) entry which is preliminary data.</text>
</comment>
<keyword evidence="4" id="KW-1185">Reference proteome</keyword>
<reference evidence="3 4" key="1">
    <citation type="submission" date="2018-10" db="EMBL/GenBank/DDBJ databases">
        <title>Genomic Encyclopedia of Archaeal and Bacterial Type Strains, Phase II (KMG-II): from individual species to whole genera.</title>
        <authorList>
            <person name="Goeker M."/>
        </authorList>
    </citation>
    <scope>NUCLEOTIDE SEQUENCE [LARGE SCALE GENOMIC DNA]</scope>
    <source>
        <strain evidence="3 4">RP-AC37</strain>
    </source>
</reference>
<dbReference type="RefSeq" id="WP_121191617.1">
    <property type="nucleotide sequence ID" value="NZ_RBWV01000003.1"/>
</dbReference>
<dbReference type="Pfam" id="PF03432">
    <property type="entry name" value="Relaxase"/>
    <property type="match status" value="1"/>
</dbReference>
<dbReference type="AlphaFoldDB" id="A0A420XUZ8"/>
<organism evidence="3 4">
    <name type="scientific">Motilibacter peucedani</name>
    <dbReference type="NCBI Taxonomy" id="598650"/>
    <lineage>
        <taxon>Bacteria</taxon>
        <taxon>Bacillati</taxon>
        <taxon>Actinomycetota</taxon>
        <taxon>Actinomycetes</taxon>
        <taxon>Motilibacterales</taxon>
        <taxon>Motilibacteraceae</taxon>
        <taxon>Motilibacter</taxon>
    </lineage>
</organism>
<evidence type="ECO:0000256" key="1">
    <source>
        <dbReference type="SAM" id="MobiDB-lite"/>
    </source>
</evidence>
<dbReference type="InParanoid" id="A0A420XUZ8"/>
<feature type="domain" description="MobA/VirD2-like nuclease" evidence="2">
    <location>
        <begin position="73"/>
        <end position="177"/>
    </location>
</feature>
<dbReference type="OrthoDB" id="4382201at2"/>
<protein>
    <submittedName>
        <fullName evidence="3">Relaxase/mobilization nuclease-like protein</fullName>
    </submittedName>
</protein>
<evidence type="ECO:0000313" key="3">
    <source>
        <dbReference type="EMBL" id="RKS80665.1"/>
    </source>
</evidence>
<feature type="region of interest" description="Disordered" evidence="1">
    <location>
        <begin position="591"/>
        <end position="640"/>
    </location>
</feature>
<gene>
    <name evidence="3" type="ORF">CLV35_0255</name>
</gene>
<feature type="compositionally biased region" description="Low complexity" evidence="1">
    <location>
        <begin position="389"/>
        <end position="403"/>
    </location>
</feature>